<dbReference type="Gene3D" id="3.10.180.10">
    <property type="entry name" value="2,3-Dihydroxybiphenyl 1,2-Dioxygenase, domain 1"/>
    <property type="match status" value="1"/>
</dbReference>
<dbReference type="Proteomes" id="UP001183615">
    <property type="component" value="Unassembled WGS sequence"/>
</dbReference>
<dbReference type="InterPro" id="IPR004360">
    <property type="entry name" value="Glyas_Fos-R_dOase_dom"/>
</dbReference>
<dbReference type="EMBL" id="JAVREV010000013">
    <property type="protein sequence ID" value="MDT0445286.1"/>
    <property type="molecule type" value="Genomic_DNA"/>
</dbReference>
<keyword evidence="3" id="KW-1185">Reference proteome</keyword>
<evidence type="ECO:0000313" key="3">
    <source>
        <dbReference type="Proteomes" id="UP001183615"/>
    </source>
</evidence>
<dbReference type="SUPFAM" id="SSF54593">
    <property type="entry name" value="Glyoxalase/Bleomycin resistance protein/Dihydroxybiphenyl dioxygenase"/>
    <property type="match status" value="1"/>
</dbReference>
<dbReference type="RefSeq" id="WP_311619506.1">
    <property type="nucleotide sequence ID" value="NZ_JAVREV010000013.1"/>
</dbReference>
<organism evidence="2 3">
    <name type="scientific">Streptomyces johnsoniae</name>
    <dbReference type="NCBI Taxonomy" id="3075532"/>
    <lineage>
        <taxon>Bacteria</taxon>
        <taxon>Bacillati</taxon>
        <taxon>Actinomycetota</taxon>
        <taxon>Actinomycetes</taxon>
        <taxon>Kitasatosporales</taxon>
        <taxon>Streptomycetaceae</taxon>
        <taxon>Streptomyces</taxon>
    </lineage>
</organism>
<sequence>MGSKQLKVGLRVRDLERSRALYLKCGFKEIPNGEQLDLRYLTFGHTWLILSDLSAHPYHAAEREQATKQGPLGRGFVLTIPSKDIDQSYRLWQDEGLPVTAEPMNVGWASVFFGLDPDGYDVMFEHFHE</sequence>
<comment type="caution">
    <text evidence="2">The sequence shown here is derived from an EMBL/GenBank/DDBJ whole genome shotgun (WGS) entry which is preliminary data.</text>
</comment>
<evidence type="ECO:0000313" key="2">
    <source>
        <dbReference type="EMBL" id="MDT0445286.1"/>
    </source>
</evidence>
<accession>A0ABU2S8I7</accession>
<dbReference type="InterPro" id="IPR029068">
    <property type="entry name" value="Glyas_Bleomycin-R_OHBP_Dase"/>
</dbReference>
<protein>
    <submittedName>
        <fullName evidence="2">VOC family protein</fullName>
    </submittedName>
</protein>
<dbReference type="Pfam" id="PF00903">
    <property type="entry name" value="Glyoxalase"/>
    <property type="match status" value="1"/>
</dbReference>
<evidence type="ECO:0000259" key="1">
    <source>
        <dbReference type="Pfam" id="PF00903"/>
    </source>
</evidence>
<name>A0ABU2S8I7_9ACTN</name>
<feature type="domain" description="Glyoxalase/fosfomycin resistance/dioxygenase" evidence="1">
    <location>
        <begin position="8"/>
        <end position="124"/>
    </location>
</feature>
<gene>
    <name evidence="2" type="ORF">RM779_22165</name>
</gene>
<reference evidence="3" key="1">
    <citation type="submission" date="2023-07" db="EMBL/GenBank/DDBJ databases">
        <title>30 novel species of actinomycetes from the DSMZ collection.</title>
        <authorList>
            <person name="Nouioui I."/>
        </authorList>
    </citation>
    <scope>NUCLEOTIDE SEQUENCE [LARGE SCALE GENOMIC DNA]</scope>
    <source>
        <strain evidence="3">DSM 41886</strain>
    </source>
</reference>
<proteinExistence type="predicted"/>